<dbReference type="EC" id="2.7.13.3" evidence="2"/>
<gene>
    <name evidence="10" type="ORF">Q0590_00535</name>
</gene>
<evidence type="ECO:0000256" key="3">
    <source>
        <dbReference type="ARBA" id="ARBA00022553"/>
    </source>
</evidence>
<keyword evidence="5 10" id="KW-0418">Kinase</keyword>
<keyword evidence="3" id="KW-0597">Phosphoprotein</keyword>
<dbReference type="CDD" id="cd00082">
    <property type="entry name" value="HisKA"/>
    <property type="match status" value="1"/>
</dbReference>
<dbReference type="SMART" id="SM00091">
    <property type="entry name" value="PAS"/>
    <property type="match status" value="2"/>
</dbReference>
<feature type="domain" description="PAS" evidence="9">
    <location>
        <begin position="9"/>
        <end position="46"/>
    </location>
</feature>
<dbReference type="SUPFAM" id="SSF55785">
    <property type="entry name" value="PYP-like sensor domain (PAS domain)"/>
    <property type="match status" value="2"/>
</dbReference>
<dbReference type="InterPro" id="IPR036890">
    <property type="entry name" value="HATPase_C_sf"/>
</dbReference>
<evidence type="ECO:0000313" key="10">
    <source>
        <dbReference type="EMBL" id="MDO1444710.1"/>
    </source>
</evidence>
<dbReference type="Proteomes" id="UP001168528">
    <property type="component" value="Unassembled WGS sequence"/>
</dbReference>
<dbReference type="EMBL" id="JAUKPO010000001">
    <property type="protein sequence ID" value="MDO1444710.1"/>
    <property type="molecule type" value="Genomic_DNA"/>
</dbReference>
<dbReference type="InterPro" id="IPR003594">
    <property type="entry name" value="HATPase_dom"/>
</dbReference>
<feature type="domain" description="PAS" evidence="9">
    <location>
        <begin position="124"/>
        <end position="175"/>
    </location>
</feature>
<comment type="catalytic activity">
    <reaction evidence="1">
        <text>ATP + protein L-histidine = ADP + protein N-phospho-L-histidine.</text>
        <dbReference type="EC" id="2.7.13.3"/>
    </reaction>
</comment>
<dbReference type="InterPro" id="IPR013656">
    <property type="entry name" value="PAS_4"/>
</dbReference>
<protein>
    <recommendedName>
        <fullName evidence="2">histidine kinase</fullName>
        <ecNumber evidence="2">2.7.13.3</ecNumber>
    </recommendedName>
</protein>
<reference evidence="10" key="1">
    <citation type="submission" date="2023-07" db="EMBL/GenBank/DDBJ databases">
        <title>The genome sequence of Rhodocytophaga aerolata KACC 12507.</title>
        <authorList>
            <person name="Zhang X."/>
        </authorList>
    </citation>
    <scope>NUCLEOTIDE SEQUENCE</scope>
    <source>
        <strain evidence="10">KACC 12507</strain>
    </source>
</reference>
<dbReference type="PANTHER" id="PTHR42878">
    <property type="entry name" value="TWO-COMPONENT HISTIDINE KINASE"/>
    <property type="match status" value="1"/>
</dbReference>
<dbReference type="GO" id="GO:0016301">
    <property type="term" value="F:kinase activity"/>
    <property type="evidence" value="ECO:0007669"/>
    <property type="project" value="UniProtKB-KW"/>
</dbReference>
<comment type="caution">
    <text evidence="10">The sequence shown here is derived from an EMBL/GenBank/DDBJ whole genome shotgun (WGS) entry which is preliminary data.</text>
</comment>
<dbReference type="InterPro" id="IPR003661">
    <property type="entry name" value="HisK_dim/P_dom"/>
</dbReference>
<dbReference type="PROSITE" id="PS50109">
    <property type="entry name" value="HIS_KIN"/>
    <property type="match status" value="1"/>
</dbReference>
<dbReference type="CDD" id="cd00130">
    <property type="entry name" value="PAS"/>
    <property type="match status" value="2"/>
</dbReference>
<dbReference type="InterPro" id="IPR005467">
    <property type="entry name" value="His_kinase_dom"/>
</dbReference>
<dbReference type="Pfam" id="PF08448">
    <property type="entry name" value="PAS_4"/>
    <property type="match status" value="2"/>
</dbReference>
<dbReference type="PRINTS" id="PR00344">
    <property type="entry name" value="BCTRLSENSOR"/>
</dbReference>
<dbReference type="Pfam" id="PF00512">
    <property type="entry name" value="HisKA"/>
    <property type="match status" value="1"/>
</dbReference>
<keyword evidence="7" id="KW-0175">Coiled coil</keyword>
<evidence type="ECO:0000256" key="2">
    <source>
        <dbReference type="ARBA" id="ARBA00012438"/>
    </source>
</evidence>
<dbReference type="InterPro" id="IPR004358">
    <property type="entry name" value="Sig_transdc_His_kin-like_C"/>
</dbReference>
<evidence type="ECO:0000256" key="7">
    <source>
        <dbReference type="SAM" id="Coils"/>
    </source>
</evidence>
<dbReference type="InterPro" id="IPR035965">
    <property type="entry name" value="PAS-like_dom_sf"/>
</dbReference>
<organism evidence="10 11">
    <name type="scientific">Rhodocytophaga aerolata</name>
    <dbReference type="NCBI Taxonomy" id="455078"/>
    <lineage>
        <taxon>Bacteria</taxon>
        <taxon>Pseudomonadati</taxon>
        <taxon>Bacteroidota</taxon>
        <taxon>Cytophagia</taxon>
        <taxon>Cytophagales</taxon>
        <taxon>Rhodocytophagaceae</taxon>
        <taxon>Rhodocytophaga</taxon>
    </lineage>
</organism>
<sequence>MNLEINQLLINSAPEGILAFDTDFQVTAWNNKMEQFFQLPAKDVVGCKVTDSCMPVLFQENFNTFFYDVLQGNSSTISTINFQHNQTYEFFEITYFPLLYADGGIVMFKEIQLQAQLHKLSSKTYIQFQDVLESMADAFVALDSSWRYTYVNKKAAAIFNRTQEYLIGKHIWTEFPEGIGQPFYEAYYKAVKEKKHITLKEYYAPYNKWFENRIFPLQDGVAIFFTDITDRVIEEEKLKLLNTKLENQNNELQIQEGMLLDHQEELKRSIHELKERNFELDQIVYKTSHDLRSPLVSILGLLSLIKNETDVEQVRSHLDFIENRVNKLDDFVKSMLNFSKINRIDSKPVFINFQELISQCLQGLHFIKDYDKVEKFIQISGPPFKQDSLRMEIVFNNILSNAIKYMNPYASQPYLRIDIIVTGQQANITFQDNGIGIKQEYLDHVFEMFVRGTERSEGSGLGLYIVKQTIERLNGTITISSVAGEGTSLQLSIPNLA</sequence>
<dbReference type="RefSeq" id="WP_302035513.1">
    <property type="nucleotide sequence ID" value="NZ_JAUKPO010000001.1"/>
</dbReference>
<dbReference type="Pfam" id="PF02518">
    <property type="entry name" value="HATPase_c"/>
    <property type="match status" value="1"/>
</dbReference>
<evidence type="ECO:0000259" key="8">
    <source>
        <dbReference type="PROSITE" id="PS50109"/>
    </source>
</evidence>
<name>A0ABT8QXZ1_9BACT</name>
<evidence type="ECO:0000256" key="4">
    <source>
        <dbReference type="ARBA" id="ARBA00022679"/>
    </source>
</evidence>
<dbReference type="InterPro" id="IPR000014">
    <property type="entry name" value="PAS"/>
</dbReference>
<keyword evidence="4" id="KW-0808">Transferase</keyword>
<dbReference type="NCBIfam" id="TIGR00229">
    <property type="entry name" value="sensory_box"/>
    <property type="match status" value="1"/>
</dbReference>
<evidence type="ECO:0000256" key="5">
    <source>
        <dbReference type="ARBA" id="ARBA00022777"/>
    </source>
</evidence>
<dbReference type="InterPro" id="IPR050351">
    <property type="entry name" value="BphY/WalK/GraS-like"/>
</dbReference>
<accession>A0ABT8QXZ1</accession>
<feature type="coiled-coil region" evidence="7">
    <location>
        <begin position="231"/>
        <end position="265"/>
    </location>
</feature>
<evidence type="ECO:0000259" key="9">
    <source>
        <dbReference type="PROSITE" id="PS50112"/>
    </source>
</evidence>
<feature type="domain" description="Histidine kinase" evidence="8">
    <location>
        <begin position="286"/>
        <end position="497"/>
    </location>
</feature>
<keyword evidence="6" id="KW-0472">Membrane</keyword>
<dbReference type="SUPFAM" id="SSF55874">
    <property type="entry name" value="ATPase domain of HSP90 chaperone/DNA topoisomerase II/histidine kinase"/>
    <property type="match status" value="1"/>
</dbReference>
<dbReference type="Gene3D" id="3.30.565.10">
    <property type="entry name" value="Histidine kinase-like ATPase, C-terminal domain"/>
    <property type="match status" value="1"/>
</dbReference>
<dbReference type="PROSITE" id="PS50112">
    <property type="entry name" value="PAS"/>
    <property type="match status" value="2"/>
</dbReference>
<dbReference type="Gene3D" id="1.10.287.130">
    <property type="match status" value="1"/>
</dbReference>
<dbReference type="SUPFAM" id="SSF47384">
    <property type="entry name" value="Homodimeric domain of signal transducing histidine kinase"/>
    <property type="match status" value="1"/>
</dbReference>
<evidence type="ECO:0000313" key="11">
    <source>
        <dbReference type="Proteomes" id="UP001168528"/>
    </source>
</evidence>
<dbReference type="SMART" id="SM00387">
    <property type="entry name" value="HATPase_c"/>
    <property type="match status" value="1"/>
</dbReference>
<dbReference type="Gene3D" id="3.30.450.20">
    <property type="entry name" value="PAS domain"/>
    <property type="match status" value="2"/>
</dbReference>
<dbReference type="SMART" id="SM00388">
    <property type="entry name" value="HisKA"/>
    <property type="match status" value="1"/>
</dbReference>
<evidence type="ECO:0000256" key="1">
    <source>
        <dbReference type="ARBA" id="ARBA00000085"/>
    </source>
</evidence>
<keyword evidence="11" id="KW-1185">Reference proteome</keyword>
<evidence type="ECO:0000256" key="6">
    <source>
        <dbReference type="ARBA" id="ARBA00023136"/>
    </source>
</evidence>
<dbReference type="PANTHER" id="PTHR42878:SF15">
    <property type="entry name" value="BACTERIOPHYTOCHROME"/>
    <property type="match status" value="1"/>
</dbReference>
<dbReference type="InterPro" id="IPR036097">
    <property type="entry name" value="HisK_dim/P_sf"/>
</dbReference>
<proteinExistence type="predicted"/>